<dbReference type="PANTHER" id="PTHR24161">
    <property type="entry name" value="ANK_REP_REGION DOMAIN-CONTAINING PROTEIN-RELATED"/>
    <property type="match status" value="1"/>
</dbReference>
<evidence type="ECO:0000256" key="2">
    <source>
        <dbReference type="ARBA" id="ARBA00023043"/>
    </source>
</evidence>
<keyword evidence="4" id="KW-1185">Reference proteome</keyword>
<dbReference type="PROSITE" id="PS50088">
    <property type="entry name" value="ANK_REPEAT"/>
    <property type="match status" value="3"/>
</dbReference>
<reference evidence="3 4" key="1">
    <citation type="submission" date="2016-02" db="EMBL/GenBank/DDBJ databases">
        <title>Genome analysis of coral dinoflagellate symbionts highlights evolutionary adaptations to a symbiotic lifestyle.</title>
        <authorList>
            <person name="Aranda M."/>
            <person name="Li Y."/>
            <person name="Liew Y.J."/>
            <person name="Baumgarten S."/>
            <person name="Simakov O."/>
            <person name="Wilson M."/>
            <person name="Piel J."/>
            <person name="Ashoor H."/>
            <person name="Bougouffa S."/>
            <person name="Bajic V.B."/>
            <person name="Ryu T."/>
            <person name="Ravasi T."/>
            <person name="Bayer T."/>
            <person name="Micklem G."/>
            <person name="Kim H."/>
            <person name="Bhak J."/>
            <person name="Lajeunesse T.C."/>
            <person name="Voolstra C.R."/>
        </authorList>
    </citation>
    <scope>NUCLEOTIDE SEQUENCE [LARGE SCALE GENOMIC DNA]</scope>
    <source>
        <strain evidence="3 4">CCMP2467</strain>
    </source>
</reference>
<name>A0A1Q9EL53_SYMMI</name>
<keyword evidence="1" id="KW-0677">Repeat</keyword>
<dbReference type="InterPro" id="IPR036770">
    <property type="entry name" value="Ankyrin_rpt-contain_sf"/>
</dbReference>
<accession>A0A1Q9EL53</accession>
<dbReference type="SUPFAM" id="SSF48403">
    <property type="entry name" value="Ankyrin repeat"/>
    <property type="match status" value="1"/>
</dbReference>
<sequence>MERFLHRRWDGCILDVDEFQVAKCLLAGETELLSQEVDSGEHLFDLCCQFGHESTAAAMISYRVSGCVFKGPHSLQRPPAVEPPEPFQGLYRLCYCVNWKTCRRCSWGMSDEERGLWMEDWDASLQDAKRAAESSAAKPLVRALLEAFRSQAAVEEIATAEAMAYLLDVAILIGDAELVRCCAKHCTRWPLRRWRGDELVKIIEDDFSLRFEIQEKDVLIAALAAGLELEHLDTLVSVYSVRRVRSRFAGGSHRMYFPHTLSSGAESKAFSCSWGTSKRMKILTAWRIFSCTPPAAKSGCVAKRAGLLLSSFRAPRCFPCQGCGHGGPICVLECELCGVCGRAEALRAALQASRRKTAGSAGFGLFQTLRSWASGKLVPVALVNLVLTFAAERPSLARVWEGRDGELPPLGHWWEESVHSFPAASRGRSGSLRRLRGDGPDFASNAAVAAWKQAQGRGAELAHQEPFDLALAILRRLEDAESLAHIMVEQGGGLRFFTHEHIRAQAAKGKVLCKGCGFFFGEGNPMRTHVQNATDTRCFSVEAAEYYLRPCQDDIAAEAPEGSPAGVAKTPAPDPCLEAAQRGDLVALRALVAAGSDATKATDHRGNGVLHWAAGGGHVDVCEYLLHELKMDARARTSKHHGRTALHWAARNGHAAVCALLLDAAGDDFVDAATDGGDTPLMLAAWQGHVTCCSLLVSRRADVHHTNSWGCNAMHKASRMDGASSSLEMLEYLTHSRVDAGLVNCNGHNSLHKAAQFGSVPAARFLLDAGLRTRAAVTPDRDRNAPSALAFAAGFRALAAELRHMEDLLWLTPALYVPMKEAEDYRTTDDSVTDISSRADAEHKG</sequence>
<dbReference type="PROSITE" id="PS50297">
    <property type="entry name" value="ANK_REP_REGION"/>
    <property type="match status" value="3"/>
</dbReference>
<dbReference type="Proteomes" id="UP000186817">
    <property type="component" value="Unassembled WGS sequence"/>
</dbReference>
<dbReference type="SMART" id="SM00248">
    <property type="entry name" value="ANK"/>
    <property type="match status" value="6"/>
</dbReference>
<dbReference type="OrthoDB" id="20872at2759"/>
<evidence type="ECO:0000313" key="4">
    <source>
        <dbReference type="Proteomes" id="UP000186817"/>
    </source>
</evidence>
<dbReference type="Gene3D" id="1.25.40.20">
    <property type="entry name" value="Ankyrin repeat-containing domain"/>
    <property type="match status" value="2"/>
</dbReference>
<evidence type="ECO:0000256" key="1">
    <source>
        <dbReference type="ARBA" id="ARBA00022737"/>
    </source>
</evidence>
<proteinExistence type="predicted"/>
<dbReference type="AlphaFoldDB" id="A0A1Q9EL53"/>
<comment type="caution">
    <text evidence="3">The sequence shown here is derived from an EMBL/GenBank/DDBJ whole genome shotgun (WGS) entry which is preliminary data.</text>
</comment>
<dbReference type="Pfam" id="PF12796">
    <property type="entry name" value="Ank_2"/>
    <property type="match status" value="2"/>
</dbReference>
<dbReference type="PANTHER" id="PTHR24161:SF85">
    <property type="entry name" value="PALMITOYLTRANSFERASE HIP14"/>
    <property type="match status" value="1"/>
</dbReference>
<evidence type="ECO:0000313" key="3">
    <source>
        <dbReference type="EMBL" id="OLQ08176.1"/>
    </source>
</evidence>
<protein>
    <submittedName>
        <fullName evidence="3">Uncharacterized protein</fullName>
    </submittedName>
</protein>
<dbReference type="InterPro" id="IPR002110">
    <property type="entry name" value="Ankyrin_rpt"/>
</dbReference>
<dbReference type="EMBL" id="LSRX01000123">
    <property type="protein sequence ID" value="OLQ08176.1"/>
    <property type="molecule type" value="Genomic_DNA"/>
</dbReference>
<organism evidence="3 4">
    <name type="scientific">Symbiodinium microadriaticum</name>
    <name type="common">Dinoflagellate</name>
    <name type="synonym">Zooxanthella microadriatica</name>
    <dbReference type="NCBI Taxonomy" id="2951"/>
    <lineage>
        <taxon>Eukaryota</taxon>
        <taxon>Sar</taxon>
        <taxon>Alveolata</taxon>
        <taxon>Dinophyceae</taxon>
        <taxon>Suessiales</taxon>
        <taxon>Symbiodiniaceae</taxon>
        <taxon>Symbiodinium</taxon>
    </lineage>
</organism>
<gene>
    <name evidence="3" type="ORF">AK812_SmicGene8332</name>
</gene>
<keyword evidence="2" id="KW-0040">ANK repeat</keyword>